<evidence type="ECO:0000256" key="1">
    <source>
        <dbReference type="SAM" id="Coils"/>
    </source>
</evidence>
<name>A0AAN4ZEI0_9BILA</name>
<evidence type="ECO:0000313" key="2">
    <source>
        <dbReference type="EMBL" id="GMR35505.1"/>
    </source>
</evidence>
<dbReference type="Proteomes" id="UP001328107">
    <property type="component" value="Unassembled WGS sequence"/>
</dbReference>
<reference evidence="3" key="1">
    <citation type="submission" date="2022-10" db="EMBL/GenBank/DDBJ databases">
        <title>Genome assembly of Pristionchus species.</title>
        <authorList>
            <person name="Yoshida K."/>
            <person name="Sommer R.J."/>
        </authorList>
    </citation>
    <scope>NUCLEOTIDE SEQUENCE [LARGE SCALE GENOMIC DNA]</scope>
    <source>
        <strain evidence="3">RS5460</strain>
    </source>
</reference>
<dbReference type="AlphaFoldDB" id="A0AAN4ZEI0"/>
<accession>A0AAN4ZEI0</accession>
<protein>
    <submittedName>
        <fullName evidence="2">Uncharacterized protein</fullName>
    </submittedName>
</protein>
<keyword evidence="3" id="KW-1185">Reference proteome</keyword>
<feature type="coiled-coil region" evidence="1">
    <location>
        <begin position="61"/>
        <end position="88"/>
    </location>
</feature>
<feature type="non-terminal residue" evidence="2">
    <location>
        <position position="1"/>
    </location>
</feature>
<gene>
    <name evidence="2" type="ORF">PMAYCL1PPCAC_05700</name>
</gene>
<organism evidence="2 3">
    <name type="scientific">Pristionchus mayeri</name>
    <dbReference type="NCBI Taxonomy" id="1317129"/>
    <lineage>
        <taxon>Eukaryota</taxon>
        <taxon>Metazoa</taxon>
        <taxon>Ecdysozoa</taxon>
        <taxon>Nematoda</taxon>
        <taxon>Chromadorea</taxon>
        <taxon>Rhabditida</taxon>
        <taxon>Rhabditina</taxon>
        <taxon>Diplogasteromorpha</taxon>
        <taxon>Diplogasteroidea</taxon>
        <taxon>Neodiplogasteridae</taxon>
        <taxon>Pristionchus</taxon>
    </lineage>
</organism>
<keyword evidence="1" id="KW-0175">Coiled coil</keyword>
<comment type="caution">
    <text evidence="2">The sequence shown here is derived from an EMBL/GenBank/DDBJ whole genome shotgun (WGS) entry which is preliminary data.</text>
</comment>
<proteinExistence type="predicted"/>
<sequence>SGIPESFPLSRLVPSTMASSSRMDGNVVKPLITGATTIGCQQCKRILEDAQEREHELMAGLEKATLLAAKYKTELEIAQAAIEKMVQTSHFTVENEPSEVMHKVEAQARRMSLSLQRQSSSTEEPKVGNLYARRKSSAECSIVGVAPMYNKDAPPSFEEKKWWKGEGPAQPCPRGCYYLEISRRGHYKKRHYNAYYAFVNSEDNYSERDRWMCTLFGDKKPGMRVCVHCERHEKKGAVHSNQLELAAHIKVRHPDEFDEIAEEHARHCRNTFTSHMAPQLPNELDLLLMEKDRKFSLHDDNGPTN</sequence>
<evidence type="ECO:0000313" key="3">
    <source>
        <dbReference type="Proteomes" id="UP001328107"/>
    </source>
</evidence>
<dbReference type="EMBL" id="BTRK01000002">
    <property type="protein sequence ID" value="GMR35505.1"/>
    <property type="molecule type" value="Genomic_DNA"/>
</dbReference>